<dbReference type="InterPro" id="IPR017871">
    <property type="entry name" value="ABC_transporter-like_CS"/>
</dbReference>
<dbReference type="PROSITE" id="PS50893">
    <property type="entry name" value="ABC_TRANSPORTER_2"/>
    <property type="match status" value="1"/>
</dbReference>
<dbReference type="GO" id="GO:0005524">
    <property type="term" value="F:ATP binding"/>
    <property type="evidence" value="ECO:0007669"/>
    <property type="project" value="UniProtKB-KW"/>
</dbReference>
<keyword evidence="6" id="KW-1185">Reference proteome</keyword>
<dbReference type="PANTHER" id="PTHR42781">
    <property type="entry name" value="SPERMIDINE/PUTRESCINE IMPORT ATP-BINDING PROTEIN POTA"/>
    <property type="match status" value="1"/>
</dbReference>
<feature type="domain" description="ABC transporter" evidence="4">
    <location>
        <begin position="5"/>
        <end position="240"/>
    </location>
</feature>
<proteinExistence type="predicted"/>
<dbReference type="PANTHER" id="PTHR42781:SF4">
    <property type="entry name" value="SPERMIDINE_PUTRESCINE IMPORT ATP-BINDING PROTEIN POTA"/>
    <property type="match status" value="1"/>
</dbReference>
<evidence type="ECO:0000256" key="2">
    <source>
        <dbReference type="ARBA" id="ARBA00022741"/>
    </source>
</evidence>
<evidence type="ECO:0000256" key="3">
    <source>
        <dbReference type="ARBA" id="ARBA00022840"/>
    </source>
</evidence>
<dbReference type="SUPFAM" id="SSF52540">
    <property type="entry name" value="P-loop containing nucleoside triphosphate hydrolases"/>
    <property type="match status" value="1"/>
</dbReference>
<dbReference type="RefSeq" id="WP_394836416.1">
    <property type="nucleotide sequence ID" value="NZ_CP089929.1"/>
</dbReference>
<protein>
    <submittedName>
        <fullName evidence="5">ATP-binding cassette domain-containing protein</fullName>
    </submittedName>
</protein>
<evidence type="ECO:0000313" key="6">
    <source>
        <dbReference type="Proteomes" id="UP001374803"/>
    </source>
</evidence>
<organism evidence="5 6">
    <name type="scientific">Pendulispora rubella</name>
    <dbReference type="NCBI Taxonomy" id="2741070"/>
    <lineage>
        <taxon>Bacteria</taxon>
        <taxon>Pseudomonadati</taxon>
        <taxon>Myxococcota</taxon>
        <taxon>Myxococcia</taxon>
        <taxon>Myxococcales</taxon>
        <taxon>Sorangiineae</taxon>
        <taxon>Pendulisporaceae</taxon>
        <taxon>Pendulispora</taxon>
    </lineage>
</organism>
<reference evidence="5" key="1">
    <citation type="submission" date="2021-12" db="EMBL/GenBank/DDBJ databases">
        <title>Discovery of the Pendulisporaceae a myxobacterial family with distinct sporulation behavior and unique specialized metabolism.</title>
        <authorList>
            <person name="Garcia R."/>
            <person name="Popoff A."/>
            <person name="Bader C.D."/>
            <person name="Loehr J."/>
            <person name="Walesch S."/>
            <person name="Walt C."/>
            <person name="Boldt J."/>
            <person name="Bunk B."/>
            <person name="Haeckl F.J.F.P.J."/>
            <person name="Gunesch A.P."/>
            <person name="Birkelbach J."/>
            <person name="Nuebel U."/>
            <person name="Pietschmann T."/>
            <person name="Bach T."/>
            <person name="Mueller R."/>
        </authorList>
    </citation>
    <scope>NUCLEOTIDE SEQUENCE</scope>
    <source>
        <strain evidence="5">MSr11367</strain>
    </source>
</reference>
<dbReference type="InterPro" id="IPR003593">
    <property type="entry name" value="AAA+_ATPase"/>
</dbReference>
<dbReference type="PROSITE" id="PS00211">
    <property type="entry name" value="ABC_TRANSPORTER_1"/>
    <property type="match status" value="1"/>
</dbReference>
<sequence length="254" mass="26710">MSALLELEDVSLSLGGRTVLSDVSLSLHEGEALVLAGPSGSGKTSLLRLALGLLAPSLGSIRIGGKQASAPGRILLLPNERGAGAVFQDLALWPHLTVIGNLDFGLAATGLPKAERAHAIDTMLAQVGLAGLGHRRPHELSGGQQQRVALARALVVEPRWIALDEPFTNLDIVLKADILELLASLLLARNTAVLLVAHDPDEAAQFADRMAVLEEGKLVQIGTREMLAESPRSAFVRAFTRTSRGRRGLSSGGP</sequence>
<name>A0ABZ2L757_9BACT</name>
<dbReference type="SMART" id="SM00382">
    <property type="entry name" value="AAA"/>
    <property type="match status" value="1"/>
</dbReference>
<keyword evidence="3 5" id="KW-0067">ATP-binding</keyword>
<dbReference type="Pfam" id="PF00005">
    <property type="entry name" value="ABC_tran"/>
    <property type="match status" value="1"/>
</dbReference>
<keyword evidence="1" id="KW-0813">Transport</keyword>
<evidence type="ECO:0000259" key="4">
    <source>
        <dbReference type="PROSITE" id="PS50893"/>
    </source>
</evidence>
<keyword evidence="2" id="KW-0547">Nucleotide-binding</keyword>
<dbReference type="InterPro" id="IPR003439">
    <property type="entry name" value="ABC_transporter-like_ATP-bd"/>
</dbReference>
<gene>
    <name evidence="5" type="ORF">LVJ94_05865</name>
</gene>
<evidence type="ECO:0000313" key="5">
    <source>
        <dbReference type="EMBL" id="WXB06759.1"/>
    </source>
</evidence>
<dbReference type="InterPro" id="IPR027417">
    <property type="entry name" value="P-loop_NTPase"/>
</dbReference>
<evidence type="ECO:0000256" key="1">
    <source>
        <dbReference type="ARBA" id="ARBA00022448"/>
    </source>
</evidence>
<dbReference type="InterPro" id="IPR050093">
    <property type="entry name" value="ABC_SmlMolc_Importer"/>
</dbReference>
<dbReference type="EMBL" id="CP089983">
    <property type="protein sequence ID" value="WXB06759.1"/>
    <property type="molecule type" value="Genomic_DNA"/>
</dbReference>
<dbReference type="Gene3D" id="3.40.50.300">
    <property type="entry name" value="P-loop containing nucleotide triphosphate hydrolases"/>
    <property type="match status" value="1"/>
</dbReference>
<accession>A0ABZ2L757</accession>
<dbReference type="Proteomes" id="UP001374803">
    <property type="component" value="Chromosome"/>
</dbReference>